<organism evidence="2 3">
    <name type="scientific">Spirosoma aureum</name>
    <dbReference type="NCBI Taxonomy" id="2692134"/>
    <lineage>
        <taxon>Bacteria</taxon>
        <taxon>Pseudomonadati</taxon>
        <taxon>Bacteroidota</taxon>
        <taxon>Cytophagia</taxon>
        <taxon>Cytophagales</taxon>
        <taxon>Cytophagaceae</taxon>
        <taxon>Spirosoma</taxon>
    </lineage>
</organism>
<dbReference type="EMBL" id="CP050063">
    <property type="protein sequence ID" value="QIP12908.1"/>
    <property type="molecule type" value="Genomic_DNA"/>
</dbReference>
<evidence type="ECO:0000256" key="1">
    <source>
        <dbReference type="SAM" id="SignalP"/>
    </source>
</evidence>
<reference evidence="2 3" key="1">
    <citation type="submission" date="2020-03" db="EMBL/GenBank/DDBJ databases">
        <authorList>
            <person name="Kim M.K."/>
        </authorList>
    </citation>
    <scope>NUCLEOTIDE SEQUENCE [LARGE SCALE GENOMIC DNA]</scope>
    <source>
        <strain evidence="2 3">BT328</strain>
    </source>
</reference>
<dbReference type="RefSeq" id="WP_167207467.1">
    <property type="nucleotide sequence ID" value="NZ_CP050063.1"/>
</dbReference>
<dbReference type="AlphaFoldDB" id="A0A6G9AKD3"/>
<evidence type="ECO:0000313" key="2">
    <source>
        <dbReference type="EMBL" id="QIP12908.1"/>
    </source>
</evidence>
<keyword evidence="3" id="KW-1185">Reference proteome</keyword>
<gene>
    <name evidence="2" type="ORF">G8759_09880</name>
</gene>
<sequence>MNCNFLITGLLAVIASSSGIGAHAQNRDVEKYNNYYIVNHDKSGAIKETVHTFYEGHEYLFALSNGLLDEFRVDERKIPADNYASYNGVINAIRKQLAKDQLEESRDRGKRVHEQDFQANVNTHFTLNEVNNVHSETRFDQEQTHTSQTLTGIGHKNVDADQTMMSNMINDLIKDGIVSSQKELMSVTLSATEMTVNEKKLPSAIFNRYKEKYSTWAAGNFSYGGNQQNHSGIHIRKRNH</sequence>
<evidence type="ECO:0000313" key="3">
    <source>
        <dbReference type="Proteomes" id="UP000501802"/>
    </source>
</evidence>
<feature type="chain" id="PRO_5026111216" evidence="1">
    <location>
        <begin position="25"/>
        <end position="240"/>
    </location>
</feature>
<proteinExistence type="predicted"/>
<dbReference type="Proteomes" id="UP000501802">
    <property type="component" value="Chromosome"/>
</dbReference>
<name>A0A6G9AKD3_9BACT</name>
<feature type="signal peptide" evidence="1">
    <location>
        <begin position="1"/>
        <end position="24"/>
    </location>
</feature>
<accession>A0A6G9AKD3</accession>
<protein>
    <submittedName>
        <fullName evidence="2">Uncharacterized protein</fullName>
    </submittedName>
</protein>
<keyword evidence="1" id="KW-0732">Signal</keyword>
<dbReference type="KEGG" id="spib:G8759_09880"/>